<gene>
    <name evidence="5" type="ORF">BINO364_LOCUS1362</name>
</gene>
<name>A0A8J9Y4B2_9NEOP</name>
<feature type="domain" description="FH2" evidence="4">
    <location>
        <begin position="1029"/>
        <end position="1462"/>
    </location>
</feature>
<feature type="region of interest" description="Disordered" evidence="3">
    <location>
        <begin position="103"/>
        <end position="136"/>
    </location>
</feature>
<dbReference type="Gene3D" id="1.20.58.2220">
    <property type="entry name" value="Formin, FH2 domain"/>
    <property type="match status" value="1"/>
</dbReference>
<feature type="region of interest" description="Disordered" evidence="3">
    <location>
        <begin position="1459"/>
        <end position="1486"/>
    </location>
</feature>
<organism evidence="5 6">
    <name type="scientific">Brenthis ino</name>
    <name type="common">lesser marbled fritillary</name>
    <dbReference type="NCBI Taxonomy" id="405034"/>
    <lineage>
        <taxon>Eukaryota</taxon>
        <taxon>Metazoa</taxon>
        <taxon>Ecdysozoa</taxon>
        <taxon>Arthropoda</taxon>
        <taxon>Hexapoda</taxon>
        <taxon>Insecta</taxon>
        <taxon>Pterygota</taxon>
        <taxon>Neoptera</taxon>
        <taxon>Endopterygota</taxon>
        <taxon>Lepidoptera</taxon>
        <taxon>Glossata</taxon>
        <taxon>Ditrysia</taxon>
        <taxon>Papilionoidea</taxon>
        <taxon>Nymphalidae</taxon>
        <taxon>Heliconiinae</taxon>
        <taxon>Argynnini</taxon>
        <taxon>Brenthis</taxon>
    </lineage>
</organism>
<evidence type="ECO:0000313" key="5">
    <source>
        <dbReference type="EMBL" id="CAH0714296.1"/>
    </source>
</evidence>
<dbReference type="OrthoDB" id="427644at2759"/>
<feature type="non-terminal residue" evidence="5">
    <location>
        <position position="1486"/>
    </location>
</feature>
<protein>
    <recommendedName>
        <fullName evidence="4">FH2 domain-containing protein</fullName>
    </recommendedName>
</protein>
<evidence type="ECO:0000313" key="6">
    <source>
        <dbReference type="Proteomes" id="UP000838878"/>
    </source>
</evidence>
<feature type="compositionally biased region" description="Low complexity" evidence="3">
    <location>
        <begin position="118"/>
        <end position="133"/>
    </location>
</feature>
<dbReference type="InterPro" id="IPR015425">
    <property type="entry name" value="FH2_Formin"/>
</dbReference>
<evidence type="ECO:0000259" key="4">
    <source>
        <dbReference type="PROSITE" id="PS51444"/>
    </source>
</evidence>
<dbReference type="GO" id="GO:0030866">
    <property type="term" value="P:cortical actin cytoskeleton organization"/>
    <property type="evidence" value="ECO:0007669"/>
    <property type="project" value="TreeGrafter"/>
</dbReference>
<feature type="region of interest" description="Disordered" evidence="3">
    <location>
        <begin position="790"/>
        <end position="865"/>
    </location>
</feature>
<feature type="region of interest" description="Disordered" evidence="3">
    <location>
        <begin position="196"/>
        <end position="224"/>
    </location>
</feature>
<reference evidence="5" key="1">
    <citation type="submission" date="2021-12" db="EMBL/GenBank/DDBJ databases">
        <authorList>
            <person name="Martin H S."/>
        </authorList>
    </citation>
    <scope>NUCLEOTIDE SEQUENCE</scope>
</reference>
<feature type="region of interest" description="Disordered" evidence="3">
    <location>
        <begin position="729"/>
        <end position="763"/>
    </location>
</feature>
<keyword evidence="2" id="KW-0175">Coiled coil</keyword>
<dbReference type="GO" id="GO:0005856">
    <property type="term" value="C:cytoskeleton"/>
    <property type="evidence" value="ECO:0007669"/>
    <property type="project" value="TreeGrafter"/>
</dbReference>
<feature type="compositionally biased region" description="Basic and acidic residues" evidence="3">
    <location>
        <begin position="1459"/>
        <end position="1474"/>
    </location>
</feature>
<evidence type="ECO:0000256" key="2">
    <source>
        <dbReference type="SAM" id="Coils"/>
    </source>
</evidence>
<dbReference type="PROSITE" id="PS51444">
    <property type="entry name" value="FH2"/>
    <property type="match status" value="1"/>
</dbReference>
<sequence length="1486" mass="163915">MGNTQTGEKHHKTGKSPAKGKHFIRNLNRKSSGKESKKHGRKKSVGRRETSDKELDKTSESDNNEAIEAFDNDTVECVFKTSTRAVGEERTSVQSEVTVTRCEPQCAEPRSPTRDQLPASVASPADPSSSDSVFTDPLTPLAVELNQCYYSAESASSSAHEELPRTLTPARDDAPAQLILPIQACSVVMNMPHDDTTSSLSTHDTMEKEVKSDVLDDTSDRGDNEKVMGAILSKSKDESLVKEHECSHDFLENRLKSSPGQTSFTISRHRKVELPPVAAETSLNIIDNDSLSIRHSSVSDVPMSDSNVLRKVASLTLDKHLEAKVVRPKFVPEKLDFQIYEKFEGQMLLNWFLSSVSEDSHLKNILNSQDLKILGIQYCTHLLTAGVLRQISDKNAPTENTFKPNLMYYWSHMETPVSQPVTPGRLDTTSWPPESLQKKQHQILNISSLENENYNKHNIEVVRDIAEANLVISQLKRKLQELEYQLENYKINNQFGGSNKNLQNSFISMPENLLCGDQIQLVNKEVQTNNFSENNRLDKKPVINSCKDDNHIRTNVNMDPTVGLSRLGYKSEFNCKDIQTQLEARSEKIENYCKLNKSRDFNNTYWKEDLMDDNGNNNKLNSSKKIETLNINHDNLSNKDIKFVEESRVNVTSESSSEASFLSTTNEVLTNESNKSLTLNSENREINNLIDNSISSEPFQPEISNNTLKQIKSSIRKTQHSISNTEVFVDNKNNLSQPTPPPPPPLPGMSPSPPPMPGTEDFSSTYKLSLLNQETDQCLSNIETLPLPVTESLSSPTPPLPSLLEVSPSPPSIPNSGPAPKSIPNIEPPPPPMPVMGPPPPPMPGMGPPPPPMPDMGPFSPPMPGMGPPPPPMPVMGPPPPPMPGMGPPPPPMPGMGPPPPPMPGIGPPPPPPMPGIGPPPLPTPGMGPPPPPMPGMGPPPPPMSGMGPPPPPMPGMGPPPPPMPGMGPPPPPMPGMGPPPPPMTDFGHLTSPLTPGIPPPPPVGVSTGPAPFPAPPAGGWHTQRATLRKTPIKPAAPMKPLYWTRILATPTPPTSHGEVDSVGLKPLWLEIDEAKLDNIDEFADLFSRQVVKAPVKKKVEVKTKIQPIKILDSKRSQNVGILAQSLHVEFSEIENAIYNFDTSVVSLEALQQIYELRASEEELMLIKEHLANKPEIPLDKPEAFLHDLSGIHSFAERISCFTFQAEFDDAVNTIMHKLDNLKHTCEFLMTNESLKQLFAIILTLGNYMNGGNTQRGQADGFGLEILSKLKDVKSKQSNITLLHFIVRTYMRARGGALAPACALPVPEPGDVLRAAAIDFADVAAQLNVLRKNLDDCTEKMERVIESGTSPKGDEENETDKCVETTKRLEVFKDKMTTFLNAAEEKLKTENENMCECRSKFIATVKFYQYTPKCGKLDDCEPKEFFSLWTSFCIDFKDIYKKEEQIAIKEKLKETKKMQCERKANTQPKKEGGLKARLQKLSSTRK</sequence>
<dbReference type="PANTHER" id="PTHR45920">
    <property type="entry name" value="FORMIN HOMOLOGY 2 DOMAIN CONTAINING, ISOFORM I"/>
    <property type="match status" value="1"/>
</dbReference>
<feature type="compositionally biased region" description="Basic and acidic residues" evidence="3">
    <location>
        <begin position="46"/>
        <end position="60"/>
    </location>
</feature>
<keyword evidence="6" id="KW-1185">Reference proteome</keyword>
<feature type="region of interest" description="Disordered" evidence="3">
    <location>
        <begin position="1"/>
        <end position="68"/>
    </location>
</feature>
<dbReference type="SMART" id="SM00498">
    <property type="entry name" value="FH2"/>
    <property type="match status" value="1"/>
</dbReference>
<dbReference type="GO" id="GO:0051015">
    <property type="term" value="F:actin filament binding"/>
    <property type="evidence" value="ECO:0007669"/>
    <property type="project" value="TreeGrafter"/>
</dbReference>
<dbReference type="Proteomes" id="UP000838878">
    <property type="component" value="Chromosome 1"/>
</dbReference>
<feature type="compositionally biased region" description="Pro residues" evidence="3">
    <location>
        <begin position="826"/>
        <end position="865"/>
    </location>
</feature>
<evidence type="ECO:0000256" key="1">
    <source>
        <dbReference type="ARBA" id="ARBA00005271"/>
    </source>
</evidence>
<dbReference type="GO" id="GO:0005737">
    <property type="term" value="C:cytoplasm"/>
    <property type="evidence" value="ECO:0007669"/>
    <property type="project" value="TreeGrafter"/>
</dbReference>
<feature type="compositionally biased region" description="Basic and acidic residues" evidence="3">
    <location>
        <begin position="204"/>
        <end position="224"/>
    </location>
</feature>
<feature type="compositionally biased region" description="Basic residues" evidence="3">
    <location>
        <begin position="36"/>
        <end position="45"/>
    </location>
</feature>
<dbReference type="PANTHER" id="PTHR45920:SF7">
    <property type="entry name" value="FORMIN-G"/>
    <property type="match status" value="1"/>
</dbReference>
<feature type="coiled-coil region" evidence="2">
    <location>
        <begin position="465"/>
        <end position="492"/>
    </location>
</feature>
<evidence type="ECO:0000256" key="3">
    <source>
        <dbReference type="SAM" id="MobiDB-lite"/>
    </source>
</evidence>
<comment type="similarity">
    <text evidence="1">Belongs to the formin homology family. Cappuccino subfamily.</text>
</comment>
<dbReference type="SUPFAM" id="SSF101447">
    <property type="entry name" value="Formin homology 2 domain (FH2 domain)"/>
    <property type="match status" value="1"/>
</dbReference>
<accession>A0A8J9Y4B2</accession>
<dbReference type="Pfam" id="PF02181">
    <property type="entry name" value="FH2"/>
    <property type="match status" value="1"/>
</dbReference>
<dbReference type="InterPro" id="IPR042201">
    <property type="entry name" value="FH2_Formin_sf"/>
</dbReference>
<feature type="compositionally biased region" description="Pro residues" evidence="3">
    <location>
        <begin position="738"/>
        <end position="757"/>
    </location>
</feature>
<dbReference type="EMBL" id="OV170221">
    <property type="protein sequence ID" value="CAH0714296.1"/>
    <property type="molecule type" value="Genomic_DNA"/>
</dbReference>
<proteinExistence type="inferred from homology"/>
<feature type="compositionally biased region" description="Pro residues" evidence="3">
    <location>
        <begin position="883"/>
        <end position="984"/>
    </location>
</feature>
<feature type="region of interest" description="Disordered" evidence="3">
    <location>
        <begin position="883"/>
        <end position="986"/>
    </location>
</feature>
<feature type="compositionally biased region" description="Basic residues" evidence="3">
    <location>
        <begin position="9"/>
        <end position="28"/>
    </location>
</feature>